<dbReference type="EMBL" id="JABSTQ010010171">
    <property type="protein sequence ID" value="KAG0422880.1"/>
    <property type="molecule type" value="Genomic_DNA"/>
</dbReference>
<protein>
    <submittedName>
        <fullName evidence="1">Uncharacterized protein</fullName>
    </submittedName>
</protein>
<evidence type="ECO:0000313" key="2">
    <source>
        <dbReference type="Proteomes" id="UP000805193"/>
    </source>
</evidence>
<organism evidence="1 2">
    <name type="scientific">Ixodes persulcatus</name>
    <name type="common">Taiga tick</name>
    <dbReference type="NCBI Taxonomy" id="34615"/>
    <lineage>
        <taxon>Eukaryota</taxon>
        <taxon>Metazoa</taxon>
        <taxon>Ecdysozoa</taxon>
        <taxon>Arthropoda</taxon>
        <taxon>Chelicerata</taxon>
        <taxon>Arachnida</taxon>
        <taxon>Acari</taxon>
        <taxon>Parasitiformes</taxon>
        <taxon>Ixodida</taxon>
        <taxon>Ixodoidea</taxon>
        <taxon>Ixodidae</taxon>
        <taxon>Ixodinae</taxon>
        <taxon>Ixodes</taxon>
    </lineage>
</organism>
<keyword evidence="2" id="KW-1185">Reference proteome</keyword>
<name>A0AC60PQP3_IXOPE</name>
<comment type="caution">
    <text evidence="1">The sequence shown here is derived from an EMBL/GenBank/DDBJ whole genome shotgun (WGS) entry which is preliminary data.</text>
</comment>
<dbReference type="Proteomes" id="UP000805193">
    <property type="component" value="Unassembled WGS sequence"/>
</dbReference>
<gene>
    <name evidence="1" type="ORF">HPB47_001328</name>
</gene>
<evidence type="ECO:0000313" key="1">
    <source>
        <dbReference type="EMBL" id="KAG0422880.1"/>
    </source>
</evidence>
<proteinExistence type="predicted"/>
<reference evidence="1 2" key="1">
    <citation type="journal article" date="2020" name="Cell">
        <title>Large-Scale Comparative Analyses of Tick Genomes Elucidate Their Genetic Diversity and Vector Capacities.</title>
        <authorList>
            <consortium name="Tick Genome and Microbiome Consortium (TIGMIC)"/>
            <person name="Jia N."/>
            <person name="Wang J."/>
            <person name="Shi W."/>
            <person name="Du L."/>
            <person name="Sun Y."/>
            <person name="Zhan W."/>
            <person name="Jiang J.F."/>
            <person name="Wang Q."/>
            <person name="Zhang B."/>
            <person name="Ji P."/>
            <person name="Bell-Sakyi L."/>
            <person name="Cui X.M."/>
            <person name="Yuan T.T."/>
            <person name="Jiang B.G."/>
            <person name="Yang W.F."/>
            <person name="Lam T.T."/>
            <person name="Chang Q.C."/>
            <person name="Ding S.J."/>
            <person name="Wang X.J."/>
            <person name="Zhu J.G."/>
            <person name="Ruan X.D."/>
            <person name="Zhao L."/>
            <person name="Wei J.T."/>
            <person name="Ye R.Z."/>
            <person name="Que T.C."/>
            <person name="Du C.H."/>
            <person name="Zhou Y.H."/>
            <person name="Cheng J.X."/>
            <person name="Dai P.F."/>
            <person name="Guo W.B."/>
            <person name="Han X.H."/>
            <person name="Huang E.J."/>
            <person name="Li L.F."/>
            <person name="Wei W."/>
            <person name="Gao Y.C."/>
            <person name="Liu J.Z."/>
            <person name="Shao H.Z."/>
            <person name="Wang X."/>
            <person name="Wang C.C."/>
            <person name="Yang T.C."/>
            <person name="Huo Q.B."/>
            <person name="Li W."/>
            <person name="Chen H.Y."/>
            <person name="Chen S.E."/>
            <person name="Zhou L.G."/>
            <person name="Ni X.B."/>
            <person name="Tian J.H."/>
            <person name="Sheng Y."/>
            <person name="Liu T."/>
            <person name="Pan Y.S."/>
            <person name="Xia L.Y."/>
            <person name="Li J."/>
            <person name="Zhao F."/>
            <person name="Cao W.C."/>
        </authorList>
    </citation>
    <scope>NUCLEOTIDE SEQUENCE [LARGE SCALE GENOMIC DNA]</scope>
    <source>
        <strain evidence="1">Iper-2018</strain>
    </source>
</reference>
<accession>A0AC60PQP3</accession>
<sequence length="73" mass="8285">MTQLAYRLQQVSQLSHIFYVDDLTLWCTHGSPGEVESTLQQGLDIIAEYLEQAGLEPAPEKSELLLLSHTHYQ</sequence>